<evidence type="ECO:0000313" key="2">
    <source>
        <dbReference type="Proteomes" id="UP000270094"/>
    </source>
</evidence>
<sequence>MQAFRPHRRRHARDSSKQTKYVELALVGDHEYVKQHSYSDDDSLMYMLEAINIADLVSGIIY</sequence>
<accession>A0A3P7JE34</accession>
<organism evidence="1 2">
    <name type="scientific">Strongylus vulgaris</name>
    <name type="common">Blood worm</name>
    <dbReference type="NCBI Taxonomy" id="40348"/>
    <lineage>
        <taxon>Eukaryota</taxon>
        <taxon>Metazoa</taxon>
        <taxon>Ecdysozoa</taxon>
        <taxon>Nematoda</taxon>
        <taxon>Chromadorea</taxon>
        <taxon>Rhabditida</taxon>
        <taxon>Rhabditina</taxon>
        <taxon>Rhabditomorpha</taxon>
        <taxon>Strongyloidea</taxon>
        <taxon>Strongylidae</taxon>
        <taxon>Strongylus</taxon>
    </lineage>
</organism>
<gene>
    <name evidence="1" type="ORF">SVUK_LOCUS18838</name>
</gene>
<dbReference type="OrthoDB" id="5837009at2759"/>
<reference evidence="1 2" key="1">
    <citation type="submission" date="2018-11" db="EMBL/GenBank/DDBJ databases">
        <authorList>
            <consortium name="Pathogen Informatics"/>
        </authorList>
    </citation>
    <scope>NUCLEOTIDE SEQUENCE [LARGE SCALE GENOMIC DNA]</scope>
</reference>
<dbReference type="GO" id="GO:0008237">
    <property type="term" value="F:metallopeptidase activity"/>
    <property type="evidence" value="ECO:0007669"/>
    <property type="project" value="InterPro"/>
</dbReference>
<dbReference type="Gene3D" id="3.40.390.10">
    <property type="entry name" value="Collagenase (Catalytic Domain)"/>
    <property type="match status" value="1"/>
</dbReference>
<dbReference type="AlphaFoldDB" id="A0A3P7JE34"/>
<proteinExistence type="predicted"/>
<evidence type="ECO:0000313" key="1">
    <source>
        <dbReference type="EMBL" id="VDM83840.1"/>
    </source>
</evidence>
<protein>
    <recommendedName>
        <fullName evidence="3">Peptidase M12B domain-containing protein</fullName>
    </recommendedName>
</protein>
<dbReference type="Proteomes" id="UP000270094">
    <property type="component" value="Unassembled WGS sequence"/>
</dbReference>
<keyword evidence="2" id="KW-1185">Reference proteome</keyword>
<evidence type="ECO:0008006" key="3">
    <source>
        <dbReference type="Google" id="ProtNLM"/>
    </source>
</evidence>
<dbReference type="EMBL" id="UYYB01125699">
    <property type="protein sequence ID" value="VDM83840.1"/>
    <property type="molecule type" value="Genomic_DNA"/>
</dbReference>
<dbReference type="InterPro" id="IPR024079">
    <property type="entry name" value="MetalloPept_cat_dom_sf"/>
</dbReference>
<name>A0A3P7JE34_STRVU</name>